<proteinExistence type="inferred from homology"/>
<dbReference type="EMBL" id="CP013290">
    <property type="protein sequence ID" value="APH00894.1"/>
    <property type="molecule type" value="Genomic_DNA"/>
</dbReference>
<evidence type="ECO:0000256" key="1">
    <source>
        <dbReference type="ARBA" id="ARBA00010613"/>
    </source>
</evidence>
<accession>A0A1L3MF50</accession>
<dbReference type="Pfam" id="PF00795">
    <property type="entry name" value="CN_hydrolase"/>
    <property type="match status" value="1"/>
</dbReference>
<feature type="domain" description="CN hydrolase" evidence="2">
    <location>
        <begin position="17"/>
        <end position="266"/>
    </location>
</feature>
<dbReference type="RefSeq" id="WP_072624057.1">
    <property type="nucleotide sequence ID" value="NZ_CP013290.1"/>
</dbReference>
<gene>
    <name evidence="3" type="ORF">ASJ30_04560</name>
</gene>
<reference evidence="3 4" key="1">
    <citation type="submission" date="2015-11" db="EMBL/GenBank/DDBJ databases">
        <authorList>
            <person name="Zhang Y."/>
            <person name="Guo Z."/>
        </authorList>
    </citation>
    <scope>NUCLEOTIDE SEQUENCE [LARGE SCALE GENOMIC DNA]</scope>
    <source>
        <strain evidence="3 4">YFY001</strain>
    </source>
</reference>
<dbReference type="InterPro" id="IPR036526">
    <property type="entry name" value="C-N_Hydrolase_sf"/>
</dbReference>
<evidence type="ECO:0000313" key="3">
    <source>
        <dbReference type="EMBL" id="APH00894.1"/>
    </source>
</evidence>
<dbReference type="CDD" id="cd07581">
    <property type="entry name" value="nitrilase_3"/>
    <property type="match status" value="1"/>
</dbReference>
<comment type="similarity">
    <text evidence="1">Belongs to the carbon-nitrogen hydrolase superfamily. NIT1/NIT2 family.</text>
</comment>
<evidence type="ECO:0000259" key="2">
    <source>
        <dbReference type="PROSITE" id="PS50263"/>
    </source>
</evidence>
<organism evidence="3 4">
    <name type="scientific">Janibacter indicus</name>
    <dbReference type="NCBI Taxonomy" id="857417"/>
    <lineage>
        <taxon>Bacteria</taxon>
        <taxon>Bacillati</taxon>
        <taxon>Actinomycetota</taxon>
        <taxon>Actinomycetes</taxon>
        <taxon>Micrococcales</taxon>
        <taxon>Intrasporangiaceae</taxon>
        <taxon>Janibacter</taxon>
    </lineage>
</organism>
<dbReference type="PANTHER" id="PTHR23088:SF27">
    <property type="entry name" value="DEAMINATED GLUTATHIONE AMIDASE"/>
    <property type="match status" value="1"/>
</dbReference>
<dbReference type="PROSITE" id="PS50263">
    <property type="entry name" value="CN_HYDROLASE"/>
    <property type="match status" value="1"/>
</dbReference>
<dbReference type="Proteomes" id="UP000182938">
    <property type="component" value="Chromosome"/>
</dbReference>
<dbReference type="Gene3D" id="3.60.110.10">
    <property type="entry name" value="Carbon-nitrogen hydrolase"/>
    <property type="match status" value="1"/>
</dbReference>
<name>A0A1L3MF50_9MICO</name>
<sequence>MSTPPSRLVPRTSGQRLRLAGCQWTATGDPAANLVTLGEWTARAADAGARLVVHPEGAMASFAGRLDTAAEPLDGRFADGVREVAQRHGVTLVVGMFTPADEITTAEGKERARVHNTLLVTGGGVEETTYRKIHLYDAFGSRESDTVAPGEQVRTVDVDGWSVGLATCYDVRFADQFTQLGRRGAELVVLPASWGDGPGKASQWDLLTRARAHDAQAWLLAVDQAWTPDSVDGPYGIGRSVLADPTGEVRARLGGGEDVLVAEVDRETVARTRGTIPIL</sequence>
<dbReference type="InterPro" id="IPR003010">
    <property type="entry name" value="C-N_Hydrolase"/>
</dbReference>
<dbReference type="KEGG" id="jte:ASJ30_04560"/>
<dbReference type="SUPFAM" id="SSF56317">
    <property type="entry name" value="Carbon-nitrogen hydrolase"/>
    <property type="match status" value="1"/>
</dbReference>
<evidence type="ECO:0000313" key="4">
    <source>
        <dbReference type="Proteomes" id="UP000182938"/>
    </source>
</evidence>
<dbReference type="PANTHER" id="PTHR23088">
    <property type="entry name" value="NITRILASE-RELATED"/>
    <property type="match status" value="1"/>
</dbReference>
<protein>
    <submittedName>
        <fullName evidence="3">Nitrilase</fullName>
    </submittedName>
</protein>
<keyword evidence="4" id="KW-1185">Reference proteome</keyword>
<dbReference type="AlphaFoldDB" id="A0A1L3MF50"/>